<protein>
    <recommendedName>
        <fullName evidence="4">2-deoxy-D-gluconate 3-dehydrogenase</fullName>
    </recommendedName>
</protein>
<reference evidence="2 3" key="1">
    <citation type="submission" date="2016-10" db="EMBL/GenBank/DDBJ databases">
        <title>Paenibacillus species isolates.</title>
        <authorList>
            <person name="Beno S.M."/>
        </authorList>
    </citation>
    <scope>NUCLEOTIDE SEQUENCE [LARGE SCALE GENOMIC DNA]</scope>
    <source>
        <strain evidence="2 3">FSL H7-0744</strain>
    </source>
</reference>
<dbReference type="CDD" id="cd05233">
    <property type="entry name" value="SDR_c"/>
    <property type="match status" value="1"/>
</dbReference>
<evidence type="ECO:0000313" key="2">
    <source>
        <dbReference type="EMBL" id="OMD41637.1"/>
    </source>
</evidence>
<dbReference type="NCBIfam" id="NF005559">
    <property type="entry name" value="PRK07231.1"/>
    <property type="match status" value="1"/>
</dbReference>
<dbReference type="PRINTS" id="PR00080">
    <property type="entry name" value="SDRFAMILY"/>
</dbReference>
<dbReference type="InterPro" id="IPR020904">
    <property type="entry name" value="Sc_DH/Rdtase_CS"/>
</dbReference>
<sequence>MVTGAGSGIGAEIAEHFAESGASIVLTELPESLENAEIEAERLQRLYGVEVLCKPLDLRSVEDIERCVRSIEEQVESIDILINNAGVNLLSPALSLSEEQWDFVVDINLKGTFFLTREVAKTMVRHKRGSIIMIASHDGVVGSENHAPYSASKAGLIHLTRSLAAEWAKHGIRVNAVSPTFVITDANEQVMDDPQFRRTNLPRIPLRKFAVPEDIANSVLFLATDSASMITGHNLVVDGGWTVV</sequence>
<dbReference type="InterPro" id="IPR036291">
    <property type="entry name" value="NAD(P)-bd_dom_sf"/>
</dbReference>
<dbReference type="Pfam" id="PF13561">
    <property type="entry name" value="adh_short_C2"/>
    <property type="match status" value="1"/>
</dbReference>
<organism evidence="2 3">
    <name type="scientific">Paenibacillus borealis</name>
    <dbReference type="NCBI Taxonomy" id="160799"/>
    <lineage>
        <taxon>Bacteria</taxon>
        <taxon>Bacillati</taxon>
        <taxon>Bacillota</taxon>
        <taxon>Bacilli</taxon>
        <taxon>Bacillales</taxon>
        <taxon>Paenibacillaceae</taxon>
        <taxon>Paenibacillus</taxon>
    </lineage>
</organism>
<dbReference type="Proteomes" id="UP000187412">
    <property type="component" value="Unassembled WGS sequence"/>
</dbReference>
<evidence type="ECO:0000313" key="3">
    <source>
        <dbReference type="Proteomes" id="UP000187412"/>
    </source>
</evidence>
<dbReference type="PANTHER" id="PTHR42760">
    <property type="entry name" value="SHORT-CHAIN DEHYDROGENASES/REDUCTASES FAMILY MEMBER"/>
    <property type="match status" value="1"/>
</dbReference>
<name>A0ABX3GZW8_PAEBO</name>
<evidence type="ECO:0000256" key="1">
    <source>
        <dbReference type="ARBA" id="ARBA00006484"/>
    </source>
</evidence>
<comment type="similarity">
    <text evidence="1">Belongs to the short-chain dehydrogenases/reductases (SDR) family.</text>
</comment>
<dbReference type="InterPro" id="IPR002347">
    <property type="entry name" value="SDR_fam"/>
</dbReference>
<evidence type="ECO:0008006" key="4">
    <source>
        <dbReference type="Google" id="ProtNLM"/>
    </source>
</evidence>
<dbReference type="SUPFAM" id="SSF51735">
    <property type="entry name" value="NAD(P)-binding Rossmann-fold domains"/>
    <property type="match status" value="1"/>
</dbReference>
<accession>A0ABX3GZW8</accession>
<comment type="caution">
    <text evidence="2">The sequence shown here is derived from an EMBL/GenBank/DDBJ whole genome shotgun (WGS) entry which is preliminary data.</text>
</comment>
<dbReference type="PROSITE" id="PS00061">
    <property type="entry name" value="ADH_SHORT"/>
    <property type="match status" value="1"/>
</dbReference>
<dbReference type="PRINTS" id="PR00081">
    <property type="entry name" value="GDHRDH"/>
</dbReference>
<dbReference type="EMBL" id="MPTB01000044">
    <property type="protein sequence ID" value="OMD41637.1"/>
    <property type="molecule type" value="Genomic_DNA"/>
</dbReference>
<dbReference type="Gene3D" id="3.40.50.720">
    <property type="entry name" value="NAD(P)-binding Rossmann-like Domain"/>
    <property type="match status" value="1"/>
</dbReference>
<proteinExistence type="inferred from homology"/>
<keyword evidence="3" id="KW-1185">Reference proteome</keyword>
<gene>
    <name evidence="2" type="ORF">BSK56_26885</name>
</gene>